<feature type="chain" id="PRO_5046081160" evidence="1">
    <location>
        <begin position="22"/>
        <end position="181"/>
    </location>
</feature>
<protein>
    <submittedName>
        <fullName evidence="3">DUF4136 domain-containing protein</fullName>
    </submittedName>
</protein>
<evidence type="ECO:0000313" key="4">
    <source>
        <dbReference type="Proteomes" id="UP001365846"/>
    </source>
</evidence>
<keyword evidence="4" id="KW-1185">Reference proteome</keyword>
<gene>
    <name evidence="3" type="ORF">WKW77_14000</name>
</gene>
<organism evidence="3 4">
    <name type="scientific">Variovorax ureilyticus</name>
    <dbReference type="NCBI Taxonomy" id="1836198"/>
    <lineage>
        <taxon>Bacteria</taxon>
        <taxon>Pseudomonadati</taxon>
        <taxon>Pseudomonadota</taxon>
        <taxon>Betaproteobacteria</taxon>
        <taxon>Burkholderiales</taxon>
        <taxon>Comamonadaceae</taxon>
        <taxon>Variovorax</taxon>
    </lineage>
</organism>
<dbReference type="EMBL" id="JBBKZU010000005">
    <property type="protein sequence ID" value="MEJ8812191.1"/>
    <property type="molecule type" value="Genomic_DNA"/>
</dbReference>
<evidence type="ECO:0000259" key="2">
    <source>
        <dbReference type="Pfam" id="PF13590"/>
    </source>
</evidence>
<dbReference type="Proteomes" id="UP001365846">
    <property type="component" value="Unassembled WGS sequence"/>
</dbReference>
<proteinExistence type="predicted"/>
<reference evidence="3 4" key="1">
    <citation type="submission" date="2024-03" db="EMBL/GenBank/DDBJ databases">
        <title>Novel species of the genus Variovorax.</title>
        <authorList>
            <person name="Liu Q."/>
            <person name="Xin Y.-H."/>
        </authorList>
    </citation>
    <scope>NUCLEOTIDE SEQUENCE [LARGE SCALE GENOMIC DNA]</scope>
    <source>
        <strain evidence="3 4">KACC 18899</strain>
    </source>
</reference>
<name>A0ABU8VFU7_9BURK</name>
<dbReference type="PROSITE" id="PS51257">
    <property type="entry name" value="PROKAR_LIPOPROTEIN"/>
    <property type="match status" value="1"/>
</dbReference>
<evidence type="ECO:0000256" key="1">
    <source>
        <dbReference type="SAM" id="SignalP"/>
    </source>
</evidence>
<dbReference type="Gene3D" id="3.30.160.670">
    <property type="match status" value="1"/>
</dbReference>
<dbReference type="RefSeq" id="WP_340357446.1">
    <property type="nucleotide sequence ID" value="NZ_JBBKZU010000005.1"/>
</dbReference>
<dbReference type="Pfam" id="PF13590">
    <property type="entry name" value="DUF4136"/>
    <property type="match status" value="1"/>
</dbReference>
<feature type="signal peptide" evidence="1">
    <location>
        <begin position="1"/>
        <end position="21"/>
    </location>
</feature>
<dbReference type="InterPro" id="IPR025411">
    <property type="entry name" value="DUF4136"/>
</dbReference>
<accession>A0ABU8VFU7</accession>
<evidence type="ECO:0000313" key="3">
    <source>
        <dbReference type="EMBL" id="MEJ8812191.1"/>
    </source>
</evidence>
<keyword evidence="1" id="KW-0732">Signal</keyword>
<sequence>MIGRFLAVALALVLAACASTATVKTDFDPNARFGNDRTYSWISGDDGGALLPQVIVSGIDSRLSARGWKRVPENGEIRVSAHVTRVKGQTFNNFYSGIGHDLNWLGIGSNWPGYVTMSTDDYEKGTLLVDMFDAGTRRAIWRGSASGVLPDDPSRVNASVQAALDKLFAGFPPGGASARSK</sequence>
<comment type="caution">
    <text evidence="3">The sequence shown here is derived from an EMBL/GenBank/DDBJ whole genome shotgun (WGS) entry which is preliminary data.</text>
</comment>
<feature type="domain" description="DUF4136" evidence="2">
    <location>
        <begin position="23"/>
        <end position="173"/>
    </location>
</feature>